<feature type="compositionally biased region" description="Basic and acidic residues" evidence="1">
    <location>
        <begin position="152"/>
        <end position="170"/>
    </location>
</feature>
<organism evidence="2 3">
    <name type="scientific">Actinomadura verrucosospora</name>
    <dbReference type="NCBI Taxonomy" id="46165"/>
    <lineage>
        <taxon>Bacteria</taxon>
        <taxon>Bacillati</taxon>
        <taxon>Actinomycetota</taxon>
        <taxon>Actinomycetes</taxon>
        <taxon>Streptosporangiales</taxon>
        <taxon>Thermomonosporaceae</taxon>
        <taxon>Actinomadura</taxon>
    </lineage>
</organism>
<gene>
    <name evidence="2" type="ORF">ACTIVE_0405</name>
</gene>
<sequence length="207" mass="22259">MGAAHRRDGRAAGVAVNQVLTGGTSAPRWAVAAFVLCLVSEGLNQWLARRNARRPSAGEGGPGQRAVYLRQLRSHVQRLETIGITTRGVYVPELRRVYVDVSAAGGAGRGDGCPCCCICATTRPCRSSNPDRPRASTLATDHRSCHPAQRPAPREHSDRATVRDQDPRHSRILDSATVDGGVLCRGRPAEANSRVDEPDEVLILVRA</sequence>
<feature type="region of interest" description="Disordered" evidence="1">
    <location>
        <begin position="125"/>
        <end position="170"/>
    </location>
</feature>
<evidence type="ECO:0000313" key="2">
    <source>
        <dbReference type="EMBL" id="QKG18769.1"/>
    </source>
</evidence>
<proteinExistence type="predicted"/>
<feature type="compositionally biased region" description="Basic and acidic residues" evidence="1">
    <location>
        <begin position="129"/>
        <end position="144"/>
    </location>
</feature>
<protein>
    <submittedName>
        <fullName evidence="2">Uncharacterized protein</fullName>
    </submittedName>
</protein>
<reference evidence="2 3" key="1">
    <citation type="submission" date="2020-05" db="EMBL/GenBank/DDBJ databases">
        <title>Actinomadura verrucosospora NRRL-B18236 (PFL_A860) Genome sequencing and assembly.</title>
        <authorList>
            <person name="Samborskyy M."/>
        </authorList>
    </citation>
    <scope>NUCLEOTIDE SEQUENCE [LARGE SCALE GENOMIC DNA]</scope>
    <source>
        <strain evidence="2 3">NRRL:B18236</strain>
    </source>
</reference>
<dbReference type="EMBL" id="CP053892">
    <property type="protein sequence ID" value="QKG18769.1"/>
    <property type="molecule type" value="Genomic_DNA"/>
</dbReference>
<dbReference type="AlphaFoldDB" id="A0A7D4AKE6"/>
<dbReference type="Proteomes" id="UP000501240">
    <property type="component" value="Chromosome"/>
</dbReference>
<keyword evidence="3" id="KW-1185">Reference proteome</keyword>
<accession>A0A7D4AKE6</accession>
<name>A0A7D4AKE6_ACTVE</name>
<evidence type="ECO:0000256" key="1">
    <source>
        <dbReference type="SAM" id="MobiDB-lite"/>
    </source>
</evidence>
<evidence type="ECO:0000313" key="3">
    <source>
        <dbReference type="Proteomes" id="UP000501240"/>
    </source>
</evidence>